<keyword evidence="1" id="KW-0808">Transferase</keyword>
<dbReference type="EMBL" id="JAAH01000186">
    <property type="protein sequence ID" value="KDE69327.1"/>
    <property type="molecule type" value="Genomic_DNA"/>
</dbReference>
<dbReference type="PANTHER" id="PTHR32125">
    <property type="entry name" value="2-C-METHYL-D-ERYTHRITOL 4-PHOSPHATE CYTIDYLYLTRANSFERASE, CHLOROPLASTIC"/>
    <property type="match status" value="1"/>
</dbReference>
<gene>
    <name evidence="3" type="ORF">FUSO8_11630</name>
</gene>
<dbReference type="FunFam" id="3.90.550.10:FF:000003">
    <property type="entry name" value="2-C-methyl-D-erythritol 4-phosphate cytidylyltransferase"/>
    <property type="match status" value="1"/>
</dbReference>
<dbReference type="Pfam" id="PF01128">
    <property type="entry name" value="IspD"/>
    <property type="match status" value="1"/>
</dbReference>
<accession>A0AB73C051</accession>
<dbReference type="GO" id="GO:0008299">
    <property type="term" value="P:isoprenoid biosynthetic process"/>
    <property type="evidence" value="ECO:0007669"/>
    <property type="project" value="InterPro"/>
</dbReference>
<proteinExistence type="predicted"/>
<dbReference type="RefSeq" id="WP_035905300.1">
    <property type="nucleotide sequence ID" value="NZ_JAAH01000186.1"/>
</dbReference>
<dbReference type="PROSITE" id="PS01295">
    <property type="entry name" value="ISPD"/>
    <property type="match status" value="1"/>
</dbReference>
<dbReference type="Proteomes" id="UP000027058">
    <property type="component" value="Unassembled WGS sequence"/>
</dbReference>
<evidence type="ECO:0000313" key="4">
    <source>
        <dbReference type="Proteomes" id="UP000027058"/>
    </source>
</evidence>
<keyword evidence="2 3" id="KW-0548">Nucleotidyltransferase</keyword>
<comment type="caution">
    <text evidence="3">The sequence shown here is derived from an EMBL/GenBank/DDBJ whole genome shotgun (WGS) entry which is preliminary data.</text>
</comment>
<sequence>MNIGMIFAGGIGKRMNNSGIPKQFLKLYNKEIIIYTLEIFENSDLIDGIVISCLEEKIEYLKEIILKNNLKKIKSIVPGGKTGQESIYNGLKEISKYYSNKDIVLIHDGVRPLINLSTIENNIQSVKKNGNAITVAEAIETIIQADKDTGVINSIYNRNKMCVARAPQSFYLEDILKCHEKSIYENKLDFIDSASMMNYYGYKLNIVFGPAENIKITTPSDFYTFKAIQDMKENLNIFGI</sequence>
<organism evidence="3 4">
    <name type="scientific">Fusobacterium necrophorum DJ-2</name>
    <dbReference type="NCBI Taxonomy" id="1441737"/>
    <lineage>
        <taxon>Bacteria</taxon>
        <taxon>Fusobacteriati</taxon>
        <taxon>Fusobacteriota</taxon>
        <taxon>Fusobacteriia</taxon>
        <taxon>Fusobacteriales</taxon>
        <taxon>Fusobacteriaceae</taxon>
        <taxon>Fusobacterium</taxon>
    </lineage>
</organism>
<dbReference type="InterPro" id="IPR050088">
    <property type="entry name" value="IspD/TarI_cytidylyltransf_bact"/>
</dbReference>
<dbReference type="GO" id="GO:0050518">
    <property type="term" value="F:2-C-methyl-D-erythritol 4-phosphate cytidylyltransferase activity"/>
    <property type="evidence" value="ECO:0007669"/>
    <property type="project" value="TreeGrafter"/>
</dbReference>
<evidence type="ECO:0000313" key="3">
    <source>
        <dbReference type="EMBL" id="KDE69327.1"/>
    </source>
</evidence>
<name>A0AB73C051_9FUSO</name>
<dbReference type="Gene3D" id="3.90.550.10">
    <property type="entry name" value="Spore Coat Polysaccharide Biosynthesis Protein SpsA, Chain A"/>
    <property type="match status" value="1"/>
</dbReference>
<dbReference type="CDD" id="cd02516">
    <property type="entry name" value="CDP-ME_synthetase"/>
    <property type="match status" value="1"/>
</dbReference>
<protein>
    <submittedName>
        <fullName evidence="3">2-C-methyl-D-erythritol 4-phosphate cytidylyltransferase</fullName>
    </submittedName>
</protein>
<dbReference type="PANTHER" id="PTHR32125:SF4">
    <property type="entry name" value="2-C-METHYL-D-ERYTHRITOL 4-PHOSPHATE CYTIDYLYLTRANSFERASE, CHLOROPLASTIC"/>
    <property type="match status" value="1"/>
</dbReference>
<evidence type="ECO:0000256" key="1">
    <source>
        <dbReference type="ARBA" id="ARBA00022679"/>
    </source>
</evidence>
<dbReference type="AlphaFoldDB" id="A0AB73C051"/>
<dbReference type="InterPro" id="IPR029044">
    <property type="entry name" value="Nucleotide-diphossugar_trans"/>
</dbReference>
<dbReference type="InterPro" id="IPR018294">
    <property type="entry name" value="ISPD_synthase_CS"/>
</dbReference>
<dbReference type="SUPFAM" id="SSF53448">
    <property type="entry name" value="Nucleotide-diphospho-sugar transferases"/>
    <property type="match status" value="1"/>
</dbReference>
<dbReference type="InterPro" id="IPR034683">
    <property type="entry name" value="IspD/TarI"/>
</dbReference>
<evidence type="ECO:0000256" key="2">
    <source>
        <dbReference type="ARBA" id="ARBA00022695"/>
    </source>
</evidence>
<reference evidence="3 4" key="1">
    <citation type="submission" date="2014-01" db="EMBL/GenBank/DDBJ databases">
        <title>Comparative genomics of Fusobacterium necrophorum wild isolates.</title>
        <authorList>
            <person name="Kittichotirat W."/>
            <person name="Bumgarner R.E."/>
            <person name="Lawrence P."/>
        </authorList>
    </citation>
    <scope>NUCLEOTIDE SEQUENCE [LARGE SCALE GENOMIC DNA]</scope>
    <source>
        <strain evidence="3 4">DJ-2</strain>
    </source>
</reference>